<dbReference type="EMBL" id="JABSTQ010011358">
    <property type="protein sequence ID" value="KAG0412335.1"/>
    <property type="molecule type" value="Genomic_DNA"/>
</dbReference>
<comment type="caution">
    <text evidence="1">The sequence shown here is derived from an EMBL/GenBank/DDBJ whole genome shotgun (WGS) entry which is preliminary data.</text>
</comment>
<dbReference type="Proteomes" id="UP000805193">
    <property type="component" value="Unassembled WGS sequence"/>
</dbReference>
<accession>A0AC60NYV3</accession>
<organism evidence="1 2">
    <name type="scientific">Ixodes persulcatus</name>
    <name type="common">Taiga tick</name>
    <dbReference type="NCBI Taxonomy" id="34615"/>
    <lineage>
        <taxon>Eukaryota</taxon>
        <taxon>Metazoa</taxon>
        <taxon>Ecdysozoa</taxon>
        <taxon>Arthropoda</taxon>
        <taxon>Chelicerata</taxon>
        <taxon>Arachnida</taxon>
        <taxon>Acari</taxon>
        <taxon>Parasitiformes</taxon>
        <taxon>Ixodida</taxon>
        <taxon>Ixodoidea</taxon>
        <taxon>Ixodidae</taxon>
        <taxon>Ixodinae</taxon>
        <taxon>Ixodes</taxon>
    </lineage>
</organism>
<sequence>MSDGNCINRGICSIEVIPIHADIEDRLAKLKGVDVSYYRQAPITGEVVSVDEGGLVRQEGRQEPCHGLSKVYKDNRTDAEKASDLFKQTMGLVAIDIRRTNVIKASVDEMESRLARLRSTEKDPPGEAEAEPPRFTFPRQRAHRGLESHRREQNQRCKGRRRANTTDDDCATEAKRKREARRRLHSTPAEQFAGATARFRREFVENLFGVTCAVATDSVKPAEGTRRRGSRDEVARLIGRELKAATEAAKAGLADLQKDEELMAQLRAMETKKSATSKGAEEEGEESDDSGAAADIVAQILEESRLEELEVEEELGLPKPGE</sequence>
<proteinExistence type="predicted"/>
<name>A0AC60NYV3_IXOPE</name>
<reference evidence="1 2" key="1">
    <citation type="journal article" date="2020" name="Cell">
        <title>Large-Scale Comparative Analyses of Tick Genomes Elucidate Their Genetic Diversity and Vector Capacities.</title>
        <authorList>
            <consortium name="Tick Genome and Microbiome Consortium (TIGMIC)"/>
            <person name="Jia N."/>
            <person name="Wang J."/>
            <person name="Shi W."/>
            <person name="Du L."/>
            <person name="Sun Y."/>
            <person name="Zhan W."/>
            <person name="Jiang J.F."/>
            <person name="Wang Q."/>
            <person name="Zhang B."/>
            <person name="Ji P."/>
            <person name="Bell-Sakyi L."/>
            <person name="Cui X.M."/>
            <person name="Yuan T.T."/>
            <person name="Jiang B.G."/>
            <person name="Yang W.F."/>
            <person name="Lam T.T."/>
            <person name="Chang Q.C."/>
            <person name="Ding S.J."/>
            <person name="Wang X.J."/>
            <person name="Zhu J.G."/>
            <person name="Ruan X.D."/>
            <person name="Zhao L."/>
            <person name="Wei J.T."/>
            <person name="Ye R.Z."/>
            <person name="Que T.C."/>
            <person name="Du C.H."/>
            <person name="Zhou Y.H."/>
            <person name="Cheng J.X."/>
            <person name="Dai P.F."/>
            <person name="Guo W.B."/>
            <person name="Han X.H."/>
            <person name="Huang E.J."/>
            <person name="Li L.F."/>
            <person name="Wei W."/>
            <person name="Gao Y.C."/>
            <person name="Liu J.Z."/>
            <person name="Shao H.Z."/>
            <person name="Wang X."/>
            <person name="Wang C.C."/>
            <person name="Yang T.C."/>
            <person name="Huo Q.B."/>
            <person name="Li W."/>
            <person name="Chen H.Y."/>
            <person name="Chen S.E."/>
            <person name="Zhou L.G."/>
            <person name="Ni X.B."/>
            <person name="Tian J.H."/>
            <person name="Sheng Y."/>
            <person name="Liu T."/>
            <person name="Pan Y.S."/>
            <person name="Xia L.Y."/>
            <person name="Li J."/>
            <person name="Zhao F."/>
            <person name="Cao W.C."/>
        </authorList>
    </citation>
    <scope>NUCLEOTIDE SEQUENCE [LARGE SCALE GENOMIC DNA]</scope>
    <source>
        <strain evidence="1">Iper-2018</strain>
    </source>
</reference>
<evidence type="ECO:0000313" key="2">
    <source>
        <dbReference type="Proteomes" id="UP000805193"/>
    </source>
</evidence>
<keyword evidence="2" id="KW-1185">Reference proteome</keyword>
<feature type="non-terminal residue" evidence="1">
    <location>
        <position position="322"/>
    </location>
</feature>
<protein>
    <submittedName>
        <fullName evidence="1">Uncharacterized protein</fullName>
    </submittedName>
</protein>
<gene>
    <name evidence="1" type="ORF">HPB47_010541</name>
</gene>
<evidence type="ECO:0000313" key="1">
    <source>
        <dbReference type="EMBL" id="KAG0412335.1"/>
    </source>
</evidence>